<organism evidence="8">
    <name type="scientific">Capitella teleta</name>
    <name type="common">Polychaete worm</name>
    <dbReference type="NCBI Taxonomy" id="283909"/>
    <lineage>
        <taxon>Eukaryota</taxon>
        <taxon>Metazoa</taxon>
        <taxon>Spiralia</taxon>
        <taxon>Lophotrochozoa</taxon>
        <taxon>Annelida</taxon>
        <taxon>Polychaeta</taxon>
        <taxon>Sedentaria</taxon>
        <taxon>Scolecida</taxon>
        <taxon>Capitellidae</taxon>
        <taxon>Capitella</taxon>
    </lineage>
</organism>
<evidence type="ECO:0008006" key="11">
    <source>
        <dbReference type="Google" id="ProtNLM"/>
    </source>
</evidence>
<evidence type="ECO:0000313" key="10">
    <source>
        <dbReference type="Proteomes" id="UP000014760"/>
    </source>
</evidence>
<keyword evidence="5 7" id="KW-0472">Membrane</keyword>
<dbReference type="EnsemblMetazoa" id="CapteT158464">
    <property type="protein sequence ID" value="CapteP158464"/>
    <property type="gene ID" value="CapteG158464"/>
</dbReference>
<dbReference type="Pfam" id="PF07264">
    <property type="entry name" value="EI24"/>
    <property type="match status" value="1"/>
</dbReference>
<dbReference type="OMA" id="HMCLLYA"/>
<evidence type="ECO:0000256" key="7">
    <source>
        <dbReference type="SAM" id="Phobius"/>
    </source>
</evidence>
<dbReference type="PANTHER" id="PTHR21389:SF0">
    <property type="entry name" value="ETOPOSIDE-INDUCED PROTEIN 2.4 HOMOLOG"/>
    <property type="match status" value="1"/>
</dbReference>
<dbReference type="InterPro" id="IPR059112">
    <property type="entry name" value="CysZ/EI24"/>
</dbReference>
<dbReference type="Proteomes" id="UP000014760">
    <property type="component" value="Unassembled WGS sequence"/>
</dbReference>
<gene>
    <name evidence="8" type="ORF">CAPTEDRAFT_158464</name>
</gene>
<reference evidence="8 10" key="2">
    <citation type="journal article" date="2013" name="Nature">
        <title>Insights into bilaterian evolution from three spiralian genomes.</title>
        <authorList>
            <person name="Simakov O."/>
            <person name="Marletaz F."/>
            <person name="Cho S.J."/>
            <person name="Edsinger-Gonzales E."/>
            <person name="Havlak P."/>
            <person name="Hellsten U."/>
            <person name="Kuo D.H."/>
            <person name="Larsson T."/>
            <person name="Lv J."/>
            <person name="Arendt D."/>
            <person name="Savage R."/>
            <person name="Osoegawa K."/>
            <person name="de Jong P."/>
            <person name="Grimwood J."/>
            <person name="Chapman J.A."/>
            <person name="Shapiro H."/>
            <person name="Aerts A."/>
            <person name="Otillar R.P."/>
            <person name="Terry A.Y."/>
            <person name="Boore J.L."/>
            <person name="Grigoriev I.V."/>
            <person name="Lindberg D.R."/>
            <person name="Seaver E.C."/>
            <person name="Weisblat D.A."/>
            <person name="Putnam N.H."/>
            <person name="Rokhsar D.S."/>
        </authorList>
    </citation>
    <scope>NUCLEOTIDE SEQUENCE</scope>
    <source>
        <strain evidence="8 10">I ESC-2004</strain>
    </source>
</reference>
<proteinExistence type="inferred from homology"/>
<name>R7TPI8_CAPTE</name>
<evidence type="ECO:0000256" key="6">
    <source>
        <dbReference type="SAM" id="MobiDB-lite"/>
    </source>
</evidence>
<comment type="similarity">
    <text evidence="2">Belongs to the EI24 family.</text>
</comment>
<sequence length="329" mass="37814">MSNYIKSTLALAIQGLRDSIVGTANIYHLDKLDQEDEKKDAKTEEPLSTLARRRADRMKPKHEPKVRQRILLCCAWNGGLFWLSIWLFNNLIIPSLEFLTHLIFGGSATHNMVWAYIGPMLSWTFGALWVLPLFVLSKVINSLWFQDIADAAYRKSRGRPQMLPSLSKIIADILFSLLLQSLFLIQGMLVNLLPIQWIGDFVSLLHVCLLYSLYAFEYKWFNMGWEIHKRLSYIENNWPYFLGFGLPLAVLTSLPESYIVSGCVFSILFPLFIISGNEAEPLNQNYDFPLRVFSVVIRLSNLVFQQSVKKSETPRSQPATPKKHVTLQR</sequence>
<evidence type="ECO:0000256" key="4">
    <source>
        <dbReference type="ARBA" id="ARBA00022989"/>
    </source>
</evidence>
<feature type="transmembrane region" description="Helical" evidence="7">
    <location>
        <begin position="237"/>
        <end position="252"/>
    </location>
</feature>
<keyword evidence="3 7" id="KW-0812">Transmembrane</keyword>
<feature type="transmembrane region" description="Helical" evidence="7">
    <location>
        <begin position="113"/>
        <end position="136"/>
    </location>
</feature>
<accession>R7TPI8</accession>
<dbReference type="GO" id="GO:0016236">
    <property type="term" value="P:macroautophagy"/>
    <property type="evidence" value="ECO:0007669"/>
    <property type="project" value="TreeGrafter"/>
</dbReference>
<evidence type="ECO:0000256" key="5">
    <source>
        <dbReference type="ARBA" id="ARBA00023136"/>
    </source>
</evidence>
<feature type="transmembrane region" description="Helical" evidence="7">
    <location>
        <begin position="70"/>
        <end position="93"/>
    </location>
</feature>
<evidence type="ECO:0000256" key="3">
    <source>
        <dbReference type="ARBA" id="ARBA00022692"/>
    </source>
</evidence>
<dbReference type="HOGENOM" id="CLU_031164_0_0_1"/>
<protein>
    <recommendedName>
        <fullName evidence="11">Etoposide-induced protein 2.4 homolog</fullName>
    </recommendedName>
</protein>
<feature type="transmembrane region" description="Helical" evidence="7">
    <location>
        <begin position="195"/>
        <end position="216"/>
    </location>
</feature>
<dbReference type="EMBL" id="KB309929">
    <property type="protein sequence ID" value="ELT92960.1"/>
    <property type="molecule type" value="Genomic_DNA"/>
</dbReference>
<feature type="transmembrane region" description="Helical" evidence="7">
    <location>
        <begin position="169"/>
        <end position="189"/>
    </location>
</feature>
<dbReference type="EMBL" id="AMQN01013062">
    <property type="status" value="NOT_ANNOTATED_CDS"/>
    <property type="molecule type" value="Genomic_DNA"/>
</dbReference>
<comment type="subcellular location">
    <subcellularLocation>
        <location evidence="1">Membrane</location>
        <topology evidence="1">Multi-pass membrane protein</topology>
    </subcellularLocation>
</comment>
<feature type="compositionally biased region" description="Polar residues" evidence="6">
    <location>
        <begin position="310"/>
        <end position="319"/>
    </location>
</feature>
<dbReference type="STRING" id="283909.R7TPI8"/>
<dbReference type="PANTHER" id="PTHR21389">
    <property type="entry name" value="P53 INDUCED PROTEIN"/>
    <property type="match status" value="1"/>
</dbReference>
<evidence type="ECO:0000256" key="1">
    <source>
        <dbReference type="ARBA" id="ARBA00004141"/>
    </source>
</evidence>
<dbReference type="GO" id="GO:0005783">
    <property type="term" value="C:endoplasmic reticulum"/>
    <property type="evidence" value="ECO:0007669"/>
    <property type="project" value="TreeGrafter"/>
</dbReference>
<reference evidence="10" key="1">
    <citation type="submission" date="2012-12" db="EMBL/GenBank/DDBJ databases">
        <authorList>
            <person name="Hellsten U."/>
            <person name="Grimwood J."/>
            <person name="Chapman J.A."/>
            <person name="Shapiro H."/>
            <person name="Aerts A."/>
            <person name="Otillar R.P."/>
            <person name="Terry A.Y."/>
            <person name="Boore J.L."/>
            <person name="Simakov O."/>
            <person name="Marletaz F."/>
            <person name="Cho S.-J."/>
            <person name="Edsinger-Gonzales E."/>
            <person name="Havlak P."/>
            <person name="Kuo D.-H."/>
            <person name="Larsson T."/>
            <person name="Lv J."/>
            <person name="Arendt D."/>
            <person name="Savage R."/>
            <person name="Osoegawa K."/>
            <person name="de Jong P."/>
            <person name="Lindberg D.R."/>
            <person name="Seaver E.C."/>
            <person name="Weisblat D.A."/>
            <person name="Putnam N.H."/>
            <person name="Grigoriev I.V."/>
            <person name="Rokhsar D.S."/>
        </authorList>
    </citation>
    <scope>NUCLEOTIDE SEQUENCE</scope>
    <source>
        <strain evidence="10">I ESC-2004</strain>
    </source>
</reference>
<dbReference type="OrthoDB" id="266518at2759"/>
<evidence type="ECO:0000313" key="8">
    <source>
        <dbReference type="EMBL" id="ELT92960.1"/>
    </source>
</evidence>
<keyword evidence="10" id="KW-1185">Reference proteome</keyword>
<reference evidence="9" key="3">
    <citation type="submission" date="2015-06" db="UniProtKB">
        <authorList>
            <consortium name="EnsemblMetazoa"/>
        </authorList>
    </citation>
    <scope>IDENTIFICATION</scope>
</reference>
<evidence type="ECO:0000256" key="2">
    <source>
        <dbReference type="ARBA" id="ARBA00010970"/>
    </source>
</evidence>
<evidence type="ECO:0000313" key="9">
    <source>
        <dbReference type="EnsemblMetazoa" id="CapteP158464"/>
    </source>
</evidence>
<dbReference type="AlphaFoldDB" id="R7TPI8"/>
<feature type="region of interest" description="Disordered" evidence="6">
    <location>
        <begin position="310"/>
        <end position="329"/>
    </location>
</feature>
<keyword evidence="4 7" id="KW-1133">Transmembrane helix</keyword>
<dbReference type="GO" id="GO:0016020">
    <property type="term" value="C:membrane"/>
    <property type="evidence" value="ECO:0007669"/>
    <property type="project" value="UniProtKB-SubCell"/>
</dbReference>
<dbReference type="FunCoup" id="R7TPI8">
    <property type="interactions" value="588"/>
</dbReference>